<reference evidence="1" key="1">
    <citation type="submission" date="2019-08" db="EMBL/GenBank/DDBJ databases">
        <authorList>
            <person name="Kucharzyk K."/>
            <person name="Murdoch R.W."/>
            <person name="Higgins S."/>
            <person name="Loffler F."/>
        </authorList>
    </citation>
    <scope>NUCLEOTIDE SEQUENCE</scope>
</reference>
<gene>
    <name evidence="1" type="ORF">SDC9_134192</name>
</gene>
<name>A0A645DCY8_9ZZZZ</name>
<dbReference type="AlphaFoldDB" id="A0A645DCY8"/>
<proteinExistence type="predicted"/>
<evidence type="ECO:0000313" key="1">
    <source>
        <dbReference type="EMBL" id="MPM87099.1"/>
    </source>
</evidence>
<comment type="caution">
    <text evidence="1">The sequence shown here is derived from an EMBL/GenBank/DDBJ whole genome shotgun (WGS) entry which is preliminary data.</text>
</comment>
<accession>A0A645DCY8</accession>
<organism evidence="1">
    <name type="scientific">bioreactor metagenome</name>
    <dbReference type="NCBI Taxonomy" id="1076179"/>
    <lineage>
        <taxon>unclassified sequences</taxon>
        <taxon>metagenomes</taxon>
        <taxon>ecological metagenomes</taxon>
    </lineage>
</organism>
<sequence length="94" mass="10539">MEKDITKILSDPAFDCIETAEKADFIKLYTDIQGKSAREAIGIFLSRKDSLTGGKPLNEAKRKAIAEVLKSALSPSERSELEKMMIVFESMRRT</sequence>
<dbReference type="EMBL" id="VSSQ01034993">
    <property type="protein sequence ID" value="MPM87099.1"/>
    <property type="molecule type" value="Genomic_DNA"/>
</dbReference>
<protein>
    <submittedName>
        <fullName evidence="1">Uncharacterized protein</fullName>
    </submittedName>
</protein>